<reference evidence="1 2" key="1">
    <citation type="submission" date="2014-03" db="EMBL/GenBank/DDBJ databases">
        <title>Genomics of Bifidobacteria.</title>
        <authorList>
            <person name="Ventura M."/>
            <person name="Milani C."/>
            <person name="Lugli G.A."/>
        </authorList>
    </citation>
    <scope>NUCLEOTIDE SEQUENCE [LARGE SCALE GENOMIC DNA]</scope>
    <source>
        <strain evidence="1 2">LMG 10510</strain>
    </source>
</reference>
<dbReference type="EMBL" id="JGYU01000005">
    <property type="protein sequence ID" value="KFI57464.1"/>
    <property type="molecule type" value="Genomic_DNA"/>
</dbReference>
<dbReference type="AlphaFoldDB" id="A0A087AFB4"/>
<organism evidence="1 2">
    <name type="scientific">Bifidobacterium choerinum</name>
    <dbReference type="NCBI Taxonomy" id="35760"/>
    <lineage>
        <taxon>Bacteria</taxon>
        <taxon>Bacillati</taxon>
        <taxon>Actinomycetota</taxon>
        <taxon>Actinomycetes</taxon>
        <taxon>Bifidobacteriales</taxon>
        <taxon>Bifidobacteriaceae</taxon>
        <taxon>Bifidobacterium</taxon>
    </lineage>
</organism>
<dbReference type="STRING" id="35760.BCHO_0883"/>
<dbReference type="OrthoDB" id="9875453at2"/>
<evidence type="ECO:0000313" key="1">
    <source>
        <dbReference type="EMBL" id="KFI57464.1"/>
    </source>
</evidence>
<dbReference type="Proteomes" id="UP000028995">
    <property type="component" value="Unassembled WGS sequence"/>
</dbReference>
<comment type="caution">
    <text evidence="1">The sequence shown here is derived from an EMBL/GenBank/DDBJ whole genome shotgun (WGS) entry which is preliminary data.</text>
</comment>
<evidence type="ECO:0000313" key="2">
    <source>
        <dbReference type="Proteomes" id="UP000028995"/>
    </source>
</evidence>
<keyword evidence="2" id="KW-1185">Reference proteome</keyword>
<name>A0A087AFB4_9BIFI</name>
<gene>
    <name evidence="1" type="ORF">BCHO_0883</name>
</gene>
<proteinExistence type="predicted"/>
<sequence length="82" mass="9094">MGDPLYFVDHDGDPYVSVASLLRFLGRKIEALDVTLKSMAENNAIDGVSLLTGMRLEVAGIRAQIDDMVTLRDDRIEQLVDD</sequence>
<protein>
    <submittedName>
        <fullName evidence="1">Uncharacterized protein</fullName>
    </submittedName>
</protein>
<accession>A0A087AFB4</accession>
<dbReference type="RefSeq" id="WP_034256260.1">
    <property type="nucleotide sequence ID" value="NZ_JGYU01000005.1"/>
</dbReference>